<dbReference type="InterPro" id="IPR029052">
    <property type="entry name" value="Metallo-depent_PP-like"/>
</dbReference>
<accession>A0A979G4S8</accession>
<reference evidence="3 4" key="2">
    <citation type="journal article" date="2010" name="Stand. Genomic Sci.">
        <title>Complete genome sequence of Chitinophaga pinensis type strain (UQM 2034).</title>
        <authorList>
            <person name="Glavina Del Rio T."/>
            <person name="Abt B."/>
            <person name="Spring S."/>
            <person name="Lapidus A."/>
            <person name="Nolan M."/>
            <person name="Tice H."/>
            <person name="Copeland A."/>
            <person name="Cheng J.F."/>
            <person name="Chen F."/>
            <person name="Bruce D."/>
            <person name="Goodwin L."/>
            <person name="Pitluck S."/>
            <person name="Ivanova N."/>
            <person name="Mavromatis K."/>
            <person name="Mikhailova N."/>
            <person name="Pati A."/>
            <person name="Chen A."/>
            <person name="Palaniappan K."/>
            <person name="Land M."/>
            <person name="Hauser L."/>
            <person name="Chang Y.J."/>
            <person name="Jeffries C.D."/>
            <person name="Chain P."/>
            <person name="Saunders E."/>
            <person name="Detter J.C."/>
            <person name="Brettin T."/>
            <person name="Rohde M."/>
            <person name="Goker M."/>
            <person name="Bristow J."/>
            <person name="Eisen J.A."/>
            <person name="Markowitz V."/>
            <person name="Hugenholtz P."/>
            <person name="Kyrpides N.C."/>
            <person name="Klenk H.P."/>
            <person name="Lucas S."/>
        </authorList>
    </citation>
    <scope>NUCLEOTIDE SEQUENCE [LARGE SCALE GENOMIC DNA]</scope>
    <source>
        <strain evidence="4">ATCC 43595 / DSM 2588 / LMG 13176 / NBRC 15968 / NCIMB 11800 / UQM 2034</strain>
    </source>
</reference>
<organism evidence="3 4">
    <name type="scientific">Chitinophaga pinensis (strain ATCC 43595 / DSM 2588 / LMG 13176 / NBRC 15968 / NCIMB 11800 / UQM 2034)</name>
    <dbReference type="NCBI Taxonomy" id="485918"/>
    <lineage>
        <taxon>Bacteria</taxon>
        <taxon>Pseudomonadati</taxon>
        <taxon>Bacteroidota</taxon>
        <taxon>Chitinophagia</taxon>
        <taxon>Chitinophagales</taxon>
        <taxon>Chitinophagaceae</taxon>
        <taxon>Chitinophaga</taxon>
    </lineage>
</organism>
<feature type="chain" id="PRO_5037792123" evidence="1">
    <location>
        <begin position="21"/>
        <end position="358"/>
    </location>
</feature>
<name>A0A979G4S8_CHIPD</name>
<dbReference type="InterPro" id="IPR004843">
    <property type="entry name" value="Calcineurin-like_PHP"/>
</dbReference>
<evidence type="ECO:0000256" key="1">
    <source>
        <dbReference type="SAM" id="SignalP"/>
    </source>
</evidence>
<evidence type="ECO:0000313" key="4">
    <source>
        <dbReference type="Proteomes" id="UP000002215"/>
    </source>
</evidence>
<dbReference type="Gene3D" id="3.60.21.10">
    <property type="match status" value="1"/>
</dbReference>
<evidence type="ECO:0000259" key="2">
    <source>
        <dbReference type="Pfam" id="PF00149"/>
    </source>
</evidence>
<reference evidence="4" key="1">
    <citation type="submission" date="2009-08" db="EMBL/GenBank/DDBJ databases">
        <title>The complete genome of Chitinophaga pinensis DSM 2588.</title>
        <authorList>
            <consortium name="US DOE Joint Genome Institute (JGI-PGF)"/>
            <person name="Lucas S."/>
            <person name="Copeland A."/>
            <person name="Lapidus A."/>
            <person name="Glavina del Rio T."/>
            <person name="Dalin E."/>
            <person name="Tice H."/>
            <person name="Bruce D."/>
            <person name="Goodwin L."/>
            <person name="Pitluck S."/>
            <person name="Kyrpides N."/>
            <person name="Mavromatis K."/>
            <person name="Ivanova N."/>
            <person name="Mikhailova N."/>
            <person name="Sims D."/>
            <person name="Meinche L."/>
            <person name="Brettin T."/>
            <person name="Detter J.C."/>
            <person name="Han C."/>
            <person name="Larimer F."/>
            <person name="Land M."/>
            <person name="Hauser L."/>
            <person name="Markowitz V."/>
            <person name="Cheng J.-F."/>
            <person name="Hugenholtz P."/>
            <person name="Woyke T."/>
            <person name="Wu D."/>
            <person name="Spring S."/>
            <person name="Klenk H.-P."/>
            <person name="Eisen J.A."/>
        </authorList>
    </citation>
    <scope>NUCLEOTIDE SEQUENCE [LARGE SCALE GENOMIC DNA]</scope>
    <source>
        <strain evidence="4">ATCC 43595 / DSM 2588 / LMG 13176 / NBRC 15968 / NCIMB 11800 / UQM 2034</strain>
    </source>
</reference>
<dbReference type="PANTHER" id="PTHR46546">
    <property type="entry name" value="SHEWANELLA-LIKE PROTEIN PHOSPHATASE 1"/>
    <property type="match status" value="1"/>
</dbReference>
<dbReference type="PANTHER" id="PTHR46546:SF4">
    <property type="entry name" value="SHEWANELLA-LIKE PROTEIN PHOSPHATASE 1"/>
    <property type="match status" value="1"/>
</dbReference>
<gene>
    <name evidence="3" type="ordered locus">Cpin_3146</name>
</gene>
<dbReference type="AlphaFoldDB" id="A0A979G4S8"/>
<keyword evidence="1" id="KW-0732">Signal</keyword>
<dbReference type="EMBL" id="CP001699">
    <property type="protein sequence ID" value="ACU60613.1"/>
    <property type="molecule type" value="Genomic_DNA"/>
</dbReference>
<evidence type="ECO:0000313" key="3">
    <source>
        <dbReference type="EMBL" id="ACU60613.1"/>
    </source>
</evidence>
<sequence>MAMKTIPFLLIILIPLFAMPQQPVDGPYVFEKGDSLQVFTIMQQGDQSLADRKMAPRLSAVDQALEVMVPVDRNAGFQVKLRARNAVPSDIYAAPSRLFIVSDIEGEFLPAKRLLMAAGVMDEQYNWIFGNGHLVIAGDLFDRGSEVLPWLWLLYSLEEKAMAAGGQVHVILGNHDIMQLSGDYRYTDARYFKHAWLMGRSIRAVFDESSILGRWLRTKNVVEKIGDLLVLHAGVSPKLLSTGMTVTDINNQCKRYYGLSRRDIPDSSQFLFDNRSPFWYRGYFMEPKQPMALVDSTLQWFNCKRIVVGHTVMDSISSLYDGKVIGVDVNHHEGKHEGLLIEANGIFVVDAAGGKRPL</sequence>
<dbReference type="OrthoDB" id="7550081at2"/>
<feature type="signal peptide" evidence="1">
    <location>
        <begin position="1"/>
        <end position="20"/>
    </location>
</feature>
<proteinExistence type="predicted"/>
<dbReference type="Pfam" id="PF00149">
    <property type="entry name" value="Metallophos"/>
    <property type="match status" value="1"/>
</dbReference>
<dbReference type="SUPFAM" id="SSF56300">
    <property type="entry name" value="Metallo-dependent phosphatases"/>
    <property type="match status" value="1"/>
</dbReference>
<dbReference type="Proteomes" id="UP000002215">
    <property type="component" value="Chromosome"/>
</dbReference>
<dbReference type="KEGG" id="cpi:Cpin_3146"/>
<feature type="domain" description="Calcineurin-like phosphoesterase" evidence="2">
    <location>
        <begin position="98"/>
        <end position="312"/>
    </location>
</feature>
<dbReference type="GO" id="GO:0016787">
    <property type="term" value="F:hydrolase activity"/>
    <property type="evidence" value="ECO:0007669"/>
    <property type="project" value="InterPro"/>
</dbReference>
<protein>
    <submittedName>
        <fullName evidence="3">Metallophosphoesterase</fullName>
    </submittedName>
</protein>